<evidence type="ECO:0000313" key="1">
    <source>
        <dbReference type="EMBL" id="GHI51355.1"/>
    </source>
</evidence>
<reference evidence="2" key="1">
    <citation type="submission" date="2023-07" db="EMBL/GenBank/DDBJ databases">
        <title>Whole genome shotgun sequence of Streptomyces achromogenes subsp. rubradiris NBRC 14000.</title>
        <authorList>
            <person name="Komaki H."/>
            <person name="Tamura T."/>
        </authorList>
    </citation>
    <scope>NUCLEOTIDE SEQUENCE [LARGE SCALE GENOMIC DNA]</scope>
    <source>
        <strain evidence="2">NBRC 14000</strain>
    </source>
</reference>
<comment type="caution">
    <text evidence="1">The sequence shown here is derived from an EMBL/GenBank/DDBJ whole genome shotgun (WGS) entry which is preliminary data.</text>
</comment>
<evidence type="ECO:0000313" key="2">
    <source>
        <dbReference type="Proteomes" id="UP000646738"/>
    </source>
</evidence>
<dbReference type="EMBL" id="BNEA01000001">
    <property type="protein sequence ID" value="GHI51355.1"/>
    <property type="molecule type" value="Genomic_DNA"/>
</dbReference>
<proteinExistence type="predicted"/>
<organism evidence="1 2">
    <name type="scientific">Streptomyces rubradiris</name>
    <name type="common">Streptomyces achromogenes subsp. rubradiris</name>
    <dbReference type="NCBI Taxonomy" id="285531"/>
    <lineage>
        <taxon>Bacteria</taxon>
        <taxon>Bacillati</taxon>
        <taxon>Actinomycetota</taxon>
        <taxon>Actinomycetes</taxon>
        <taxon>Kitasatosporales</taxon>
        <taxon>Streptomycetaceae</taxon>
        <taxon>Streptomyces</taxon>
    </lineage>
</organism>
<dbReference type="Proteomes" id="UP000646738">
    <property type="component" value="Unassembled WGS sequence"/>
</dbReference>
<accession>A0ABQ3R673</accession>
<sequence length="71" mass="7490">MPSACRVEDNVMSSAALRARRFISTTVRITGWFGAAVLISRARANAGRRRAEGAKKLAASSAARIGLSSLV</sequence>
<name>A0ABQ3R673_STRRR</name>
<keyword evidence="2" id="KW-1185">Reference proteome</keyword>
<protein>
    <submittedName>
        <fullName evidence="1">Uncharacterized protein</fullName>
    </submittedName>
</protein>
<gene>
    <name evidence="1" type="ORF">Srubr_12010</name>
</gene>